<dbReference type="EMBL" id="CP069115">
    <property type="protein sequence ID" value="QSS65406.1"/>
    <property type="molecule type" value="Genomic_DNA"/>
</dbReference>
<accession>A0A8A1MFY3</accession>
<name>A0A8A1MFY3_AJECA</name>
<gene>
    <name evidence="1" type="ORF">I7I51_06249</name>
</gene>
<dbReference type="VEuPathDB" id="FungiDB:I7I51_06249"/>
<proteinExistence type="predicted"/>
<evidence type="ECO:0000313" key="2">
    <source>
        <dbReference type="Proteomes" id="UP000663671"/>
    </source>
</evidence>
<dbReference type="AlphaFoldDB" id="A0A8A1MFY3"/>
<dbReference type="OrthoDB" id="5772781at2759"/>
<dbReference type="InterPro" id="IPR036812">
    <property type="entry name" value="NAD(P)_OxRdtase_dom_sf"/>
</dbReference>
<reference evidence="1" key="1">
    <citation type="submission" date="2021-01" db="EMBL/GenBank/DDBJ databases">
        <title>Chromosome-level genome assembly of a human fungal pathogen reveals clustering of transcriptionally co-regulated genes.</title>
        <authorList>
            <person name="Voorhies M."/>
            <person name="Cohen S."/>
            <person name="Shea T.P."/>
            <person name="Petrus S."/>
            <person name="Munoz J.F."/>
            <person name="Poplawski S."/>
            <person name="Goldman W.E."/>
            <person name="Michael T."/>
            <person name="Cuomo C.A."/>
            <person name="Sil A."/>
            <person name="Beyhan S."/>
        </authorList>
    </citation>
    <scope>NUCLEOTIDE SEQUENCE</scope>
    <source>
        <strain evidence="1">WU24</strain>
    </source>
</reference>
<protein>
    <submittedName>
        <fullName evidence="1">Uncharacterized protein</fullName>
    </submittedName>
</protein>
<dbReference type="SUPFAM" id="SSF51430">
    <property type="entry name" value="NAD(P)-linked oxidoreductase"/>
    <property type="match status" value="1"/>
</dbReference>
<evidence type="ECO:0000313" key="1">
    <source>
        <dbReference type="EMBL" id="QSS65406.1"/>
    </source>
</evidence>
<organism evidence="1 2">
    <name type="scientific">Ajellomyces capsulatus</name>
    <name type="common">Darling's disease fungus</name>
    <name type="synonym">Histoplasma capsulatum</name>
    <dbReference type="NCBI Taxonomy" id="5037"/>
    <lineage>
        <taxon>Eukaryota</taxon>
        <taxon>Fungi</taxon>
        <taxon>Dikarya</taxon>
        <taxon>Ascomycota</taxon>
        <taxon>Pezizomycotina</taxon>
        <taxon>Eurotiomycetes</taxon>
        <taxon>Eurotiomycetidae</taxon>
        <taxon>Onygenales</taxon>
        <taxon>Ajellomycetaceae</taxon>
        <taxon>Histoplasma</taxon>
    </lineage>
</organism>
<sequence length="209" mass="23353">MHANRRVSGVVQLWALNQMGNETILQTAACEGIHVTAYQPLGGRPVAAANPNIDRAGRLLDLDVLLSWTIQRGTFVTPKTVQETRMVKNRDIFRLVDEFVRGHVITPLTRPLDNYLLDVEVELFVCLVEDVMMSGSTVTLPDTIIDLNRCLRAICSPIPNTVDRAFMADTHPGPCHVFFAHSRSQLSEFLDTNDRFSEFADGKACWVVS</sequence>
<dbReference type="Proteomes" id="UP000663671">
    <property type="component" value="Chromosome 3"/>
</dbReference>
<dbReference type="Gene3D" id="3.20.20.100">
    <property type="entry name" value="NADP-dependent oxidoreductase domain"/>
    <property type="match status" value="1"/>
</dbReference>